<dbReference type="GO" id="GO:0008474">
    <property type="term" value="F:palmitoyl-(protein) hydrolase activity"/>
    <property type="evidence" value="ECO:0007669"/>
    <property type="project" value="UniProtKB-EC"/>
</dbReference>
<organism evidence="9 10">
    <name type="scientific">Phaedon cochleariae</name>
    <name type="common">Mustard beetle</name>
    <dbReference type="NCBI Taxonomy" id="80249"/>
    <lineage>
        <taxon>Eukaryota</taxon>
        <taxon>Metazoa</taxon>
        <taxon>Ecdysozoa</taxon>
        <taxon>Arthropoda</taxon>
        <taxon>Hexapoda</taxon>
        <taxon>Insecta</taxon>
        <taxon>Pterygota</taxon>
        <taxon>Neoptera</taxon>
        <taxon>Endopterygota</taxon>
        <taxon>Coleoptera</taxon>
        <taxon>Polyphaga</taxon>
        <taxon>Cucujiformia</taxon>
        <taxon>Chrysomeloidea</taxon>
        <taxon>Chrysomelidae</taxon>
        <taxon>Chrysomelinae</taxon>
        <taxon>Chrysomelini</taxon>
        <taxon>Phaedon</taxon>
    </lineage>
</organism>
<dbReference type="OrthoDB" id="10263094at2759"/>
<protein>
    <recommendedName>
        <fullName evidence="3">Palmitoyl-protein thioesterase 1</fullName>
        <ecNumber evidence="2">3.1.2.22</ecNumber>
    </recommendedName>
    <alternativeName>
        <fullName evidence="8">Palmitoyl-protein hydrolase 1</fullName>
    </alternativeName>
</protein>
<proteinExistence type="inferred from homology"/>
<dbReference type="AlphaFoldDB" id="A0A9N9SEH3"/>
<keyword evidence="5" id="KW-0378">Hydrolase</keyword>
<dbReference type="PANTHER" id="PTHR11247:SF8">
    <property type="entry name" value="PALMITOYL-PROTEIN THIOESTERASE 1"/>
    <property type="match status" value="1"/>
</dbReference>
<evidence type="ECO:0000256" key="2">
    <source>
        <dbReference type="ARBA" id="ARBA00012423"/>
    </source>
</evidence>
<evidence type="ECO:0000256" key="5">
    <source>
        <dbReference type="ARBA" id="ARBA00022801"/>
    </source>
</evidence>
<evidence type="ECO:0000313" key="9">
    <source>
        <dbReference type="EMBL" id="CAG9818862.1"/>
    </source>
</evidence>
<dbReference type="Gene3D" id="3.40.50.1820">
    <property type="entry name" value="alpha/beta hydrolase"/>
    <property type="match status" value="1"/>
</dbReference>
<keyword evidence="10" id="KW-1185">Reference proteome</keyword>
<dbReference type="EC" id="3.1.2.22" evidence="2"/>
<reference evidence="9" key="2">
    <citation type="submission" date="2022-10" db="EMBL/GenBank/DDBJ databases">
        <authorList>
            <consortium name="ENA_rothamsted_submissions"/>
            <consortium name="culmorum"/>
            <person name="King R."/>
        </authorList>
    </citation>
    <scope>NUCLEOTIDE SEQUENCE</scope>
</reference>
<dbReference type="Pfam" id="PF02089">
    <property type="entry name" value="Palm_thioest"/>
    <property type="match status" value="1"/>
</dbReference>
<name>A0A9N9SEH3_PHACE</name>
<dbReference type="EMBL" id="OU896708">
    <property type="protein sequence ID" value="CAG9818862.1"/>
    <property type="molecule type" value="Genomic_DNA"/>
</dbReference>
<dbReference type="SUPFAM" id="SSF53474">
    <property type="entry name" value="alpha/beta-Hydrolases"/>
    <property type="match status" value="1"/>
</dbReference>
<dbReference type="PANTHER" id="PTHR11247">
    <property type="entry name" value="PALMITOYL-PROTEIN THIOESTERASE/DOLICHYLDIPHOSPHATASE 1"/>
    <property type="match status" value="1"/>
</dbReference>
<evidence type="ECO:0000256" key="7">
    <source>
        <dbReference type="ARBA" id="ARBA00023180"/>
    </source>
</evidence>
<evidence type="ECO:0000256" key="3">
    <source>
        <dbReference type="ARBA" id="ARBA00014212"/>
    </source>
</evidence>
<dbReference type="InterPro" id="IPR029058">
    <property type="entry name" value="AB_hydrolase_fold"/>
</dbReference>
<dbReference type="Proteomes" id="UP001153737">
    <property type="component" value="Chromosome 2"/>
</dbReference>
<keyword evidence="7" id="KW-0325">Glycoprotein</keyword>
<reference evidence="9" key="1">
    <citation type="submission" date="2022-01" db="EMBL/GenBank/DDBJ databases">
        <authorList>
            <person name="King R."/>
        </authorList>
    </citation>
    <scope>NUCLEOTIDE SEQUENCE</scope>
</reference>
<evidence type="ECO:0000313" key="10">
    <source>
        <dbReference type="Proteomes" id="UP001153737"/>
    </source>
</evidence>
<dbReference type="GO" id="GO:0006898">
    <property type="term" value="P:receptor-mediated endocytosis"/>
    <property type="evidence" value="ECO:0007669"/>
    <property type="project" value="TreeGrafter"/>
</dbReference>
<evidence type="ECO:0000256" key="8">
    <source>
        <dbReference type="ARBA" id="ARBA00031934"/>
    </source>
</evidence>
<dbReference type="GO" id="GO:0005764">
    <property type="term" value="C:lysosome"/>
    <property type="evidence" value="ECO:0007669"/>
    <property type="project" value="TreeGrafter"/>
</dbReference>
<dbReference type="InterPro" id="IPR002472">
    <property type="entry name" value="Palm_thioest"/>
</dbReference>
<evidence type="ECO:0000256" key="4">
    <source>
        <dbReference type="ARBA" id="ARBA00022729"/>
    </source>
</evidence>
<evidence type="ECO:0000256" key="1">
    <source>
        <dbReference type="ARBA" id="ARBA00010758"/>
    </source>
</evidence>
<accession>A0A9N9SEH3</accession>
<dbReference type="PRINTS" id="PR00414">
    <property type="entry name" value="PPTHIESTRASE"/>
</dbReference>
<evidence type="ECO:0000256" key="6">
    <source>
        <dbReference type="ARBA" id="ARBA00023157"/>
    </source>
</evidence>
<comment type="similarity">
    <text evidence="1">Belongs to the palmitoyl-protein thioesterase family.</text>
</comment>
<sequence length="107" mass="12839">MANINNERTLNTDYIKRLQSLDNFVMVKFENDTMVQPIESEWFGFYKTGQSVEIESLQESDLYVDDRLGLQKMDNDSKLHFLAVEGNHLRFEWPWFEENIINRFLKN</sequence>
<gene>
    <name evidence="9" type="ORF">PHAECO_LOCUS6151</name>
</gene>
<keyword evidence="6" id="KW-1015">Disulfide bond</keyword>
<keyword evidence="4" id="KW-0732">Signal</keyword>